<dbReference type="Pfam" id="PF18975">
    <property type="entry name" value="DUF5711"/>
    <property type="match status" value="1"/>
</dbReference>
<sequence length="359" mass="39851">MIFHKKRLFLVLAVCVIVAAVILRVWLSGGITVGSTAVQVDIEPGTSYQTLAYDKNVLLMSGEGVRAFNTAGQEVWKIQTANTNPFIDVAGKYLLIGEMAGKSFSVYSGNKELRTCKPENTLISAKLNKNGYVVMLCEEAGYKGLAVVQNPRGNEIFKWHSGEGYVVDAALSDDNRYLAVAQIMTNKEKVYSRMIFFDIEKNEQVAAEEREDCIIAKVQFSNGGWVTVSDTEFLGFTKTGKLKYEVGFQGRTVSAFQIDNPNNMVFAFINNQNNTVLEMYDKNGKLRGSYAASGELKNLSVEGEVILCSQLRSVMYIDPAGRMRKSESISHDMKSIQLFSDRKHAFVMGGNTADILKIR</sequence>
<dbReference type="InterPro" id="IPR011047">
    <property type="entry name" value="Quinoprotein_ADH-like_sf"/>
</dbReference>
<reference evidence="1" key="1">
    <citation type="journal article" date="2020" name="J. ISSAAS">
        <title>Lactobacilli and other gastrointestinal microbiota of Peromyscus leucopus, reservoir host for agents of Lyme disease and other zoonoses in North America.</title>
        <authorList>
            <person name="Milovic A."/>
            <person name="Bassam K."/>
            <person name="Shao H."/>
            <person name="Chatzistamou I."/>
            <person name="Tufts D.M."/>
            <person name="Diuk-Wasser M."/>
            <person name="Barbour A.G."/>
        </authorList>
    </citation>
    <scope>NUCLEOTIDE SEQUENCE</scope>
    <source>
        <strain evidence="1">LL40</strain>
    </source>
</reference>
<gene>
    <name evidence="1" type="ORF">Firmicute1046_0920</name>
</gene>
<organism evidence="1">
    <name type="scientific">uncultured Bacillota bacterium</name>
    <dbReference type="NCBI Taxonomy" id="344338"/>
    <lineage>
        <taxon>Bacteria</taxon>
        <taxon>Bacillati</taxon>
        <taxon>Bacillota</taxon>
        <taxon>environmental samples</taxon>
    </lineage>
</organism>
<protein>
    <submittedName>
        <fullName evidence="1">Uncharacterized protein</fullName>
    </submittedName>
</protein>
<name>A0A650EN23_9FIRM</name>
<dbReference type="SUPFAM" id="SSF50998">
    <property type="entry name" value="Quinoprotein alcohol dehydrogenase-like"/>
    <property type="match status" value="1"/>
</dbReference>
<evidence type="ECO:0000313" key="1">
    <source>
        <dbReference type="EMBL" id="QGT51016.1"/>
    </source>
</evidence>
<dbReference type="AlphaFoldDB" id="A0A650EN23"/>
<proteinExistence type="predicted"/>
<accession>A0A650EN23</accession>
<dbReference type="InterPro" id="IPR043765">
    <property type="entry name" value="DUF5711"/>
</dbReference>
<dbReference type="EMBL" id="MN577573">
    <property type="protein sequence ID" value="QGT51016.1"/>
    <property type="molecule type" value="Genomic_DNA"/>
</dbReference>